<reference evidence="4" key="2">
    <citation type="submission" date="2017-03" db="EMBL/GenBank/DDBJ databases">
        <authorList>
            <person name="Sharma R."/>
            <person name="Thines M."/>
        </authorList>
    </citation>
    <scope>NUCLEOTIDE SEQUENCE [LARGE SCALE GENOMIC DNA]</scope>
</reference>
<dbReference type="Proteomes" id="UP000192927">
    <property type="component" value="Unassembled WGS sequence"/>
</dbReference>
<dbReference type="PANTHER" id="PTHR43433:SF5">
    <property type="entry name" value="AB HYDROLASE-1 DOMAIN-CONTAINING PROTEIN"/>
    <property type="match status" value="1"/>
</dbReference>
<reference evidence="2 5" key="3">
    <citation type="submission" date="2019-09" db="EMBL/GenBank/DDBJ databases">
        <title>The hologenome of the rock-dwelling lichen Lasallia pustulata.</title>
        <authorList>
            <person name="Greshake Tzovaras B."/>
            <person name="Segers F."/>
            <person name="Bicker A."/>
            <person name="Dal Grande F."/>
            <person name="Otte J."/>
            <person name="Hankeln T."/>
            <person name="Schmitt I."/>
            <person name="Ebersberger I."/>
        </authorList>
    </citation>
    <scope>NUCLEOTIDE SEQUENCE [LARGE SCALE GENOMIC DNA]</scope>
    <source>
        <strain evidence="2">A1-1</strain>
    </source>
</reference>
<dbReference type="InterPro" id="IPR000073">
    <property type="entry name" value="AB_hydrolase_1"/>
</dbReference>
<sequence length="272" mass="29812">MSPAFEPTHKTVETDGAKLHVWYQGSGPLLIFIAGAAQSGACFDPAITELSEHYTAVAYDRRGYTTSPVEKKALLNPAQSARDVVAIIEALGFQKATIFGTSAGGIIALQVGVSYPEHVEHLIVHEAPTTSLLPDTTEWLDFCAAACERYRTRGALAALGLFGSKMVGVPSDEVVPETTVQNAPFFFEYEFTIFTIYTPNLAKLRDNNVSMVVVAGEESKDAWYARTTIVQAEMIECPRIVWPGAHTLYKVKPHVFVETLLDTLKELREGEN</sequence>
<protein>
    <submittedName>
        <fullName evidence="3">Alpha/Beta hydrolase fold</fullName>
    </submittedName>
</protein>
<evidence type="ECO:0000313" key="2">
    <source>
        <dbReference type="EMBL" id="KAA6408192.1"/>
    </source>
</evidence>
<dbReference type="Gene3D" id="3.40.50.1820">
    <property type="entry name" value="alpha/beta hydrolase"/>
    <property type="match status" value="1"/>
</dbReference>
<reference evidence="3" key="1">
    <citation type="submission" date="2017-03" db="EMBL/GenBank/DDBJ databases">
        <authorList>
            <person name="Afonso C.L."/>
            <person name="Miller P.J."/>
            <person name="Scott M.A."/>
            <person name="Spackman E."/>
            <person name="Goraichik I."/>
            <person name="Dimitrov K.M."/>
            <person name="Suarez D.L."/>
            <person name="Swayne D.E."/>
        </authorList>
    </citation>
    <scope>NUCLEOTIDE SEQUENCE [LARGE SCALE GENOMIC DNA]</scope>
</reference>
<accession>A0A1W5D4P5</accession>
<dbReference type="EMBL" id="FWEW01002174">
    <property type="protein sequence ID" value="SLM38056.1"/>
    <property type="molecule type" value="Genomic_DNA"/>
</dbReference>
<keyword evidence="4" id="KW-1185">Reference proteome</keyword>
<dbReference type="OrthoDB" id="408373at2759"/>
<evidence type="ECO:0000259" key="1">
    <source>
        <dbReference type="Pfam" id="PF00561"/>
    </source>
</evidence>
<proteinExistence type="predicted"/>
<evidence type="ECO:0000313" key="5">
    <source>
        <dbReference type="Proteomes" id="UP000324767"/>
    </source>
</evidence>
<evidence type="ECO:0000313" key="4">
    <source>
        <dbReference type="Proteomes" id="UP000192927"/>
    </source>
</evidence>
<dbReference type="GO" id="GO:0004806">
    <property type="term" value="F:triacylglycerol lipase activity"/>
    <property type="evidence" value="ECO:0007669"/>
    <property type="project" value="TreeGrafter"/>
</dbReference>
<dbReference type="Pfam" id="PF00561">
    <property type="entry name" value="Abhydrolase_1"/>
    <property type="match status" value="1"/>
</dbReference>
<gene>
    <name evidence="2" type="ORF">FRX48_07934</name>
</gene>
<dbReference type="GO" id="GO:0046503">
    <property type="term" value="P:glycerolipid catabolic process"/>
    <property type="evidence" value="ECO:0007669"/>
    <property type="project" value="TreeGrafter"/>
</dbReference>
<dbReference type="PANTHER" id="PTHR43433">
    <property type="entry name" value="HYDROLASE, ALPHA/BETA FOLD FAMILY PROTEIN"/>
    <property type="match status" value="1"/>
</dbReference>
<keyword evidence="3" id="KW-0378">Hydrolase</keyword>
<dbReference type="EMBL" id="VXIT01000014">
    <property type="protein sequence ID" value="KAA6408192.1"/>
    <property type="molecule type" value="Genomic_DNA"/>
</dbReference>
<dbReference type="AlphaFoldDB" id="A0A1W5D4P5"/>
<evidence type="ECO:0000313" key="3">
    <source>
        <dbReference type="EMBL" id="SLM38056.1"/>
    </source>
</evidence>
<feature type="domain" description="AB hydrolase-1" evidence="1">
    <location>
        <begin position="28"/>
        <end position="137"/>
    </location>
</feature>
<dbReference type="SUPFAM" id="SSF53474">
    <property type="entry name" value="alpha/beta-Hydrolases"/>
    <property type="match status" value="1"/>
</dbReference>
<organism evidence="3 4">
    <name type="scientific">Lasallia pustulata</name>
    <dbReference type="NCBI Taxonomy" id="136370"/>
    <lineage>
        <taxon>Eukaryota</taxon>
        <taxon>Fungi</taxon>
        <taxon>Dikarya</taxon>
        <taxon>Ascomycota</taxon>
        <taxon>Pezizomycotina</taxon>
        <taxon>Lecanoromycetes</taxon>
        <taxon>OSLEUM clade</taxon>
        <taxon>Umbilicariomycetidae</taxon>
        <taxon>Umbilicariales</taxon>
        <taxon>Umbilicariaceae</taxon>
        <taxon>Lasallia</taxon>
    </lineage>
</organism>
<dbReference type="Proteomes" id="UP000324767">
    <property type="component" value="Unassembled WGS sequence"/>
</dbReference>
<name>A0A1W5D4P5_9LECA</name>
<dbReference type="InterPro" id="IPR050471">
    <property type="entry name" value="AB_hydrolase"/>
</dbReference>
<dbReference type="InterPro" id="IPR029058">
    <property type="entry name" value="AB_hydrolase_fold"/>
</dbReference>